<comment type="caution">
    <text evidence="1">The sequence shown here is derived from an EMBL/GenBank/DDBJ whole genome shotgun (WGS) entry which is preliminary data.</text>
</comment>
<dbReference type="EMBL" id="JANPWB010000011">
    <property type="protein sequence ID" value="KAJ1132399.1"/>
    <property type="molecule type" value="Genomic_DNA"/>
</dbReference>
<dbReference type="AlphaFoldDB" id="A0AAV7PYV3"/>
<accession>A0AAV7PYV3</accession>
<dbReference type="InterPro" id="IPR004244">
    <property type="entry name" value="Transposase_22"/>
</dbReference>
<dbReference type="InterPro" id="IPR042566">
    <property type="entry name" value="L1_C"/>
</dbReference>
<evidence type="ECO:0000313" key="1">
    <source>
        <dbReference type="EMBL" id="KAJ1132399.1"/>
    </source>
</evidence>
<name>A0AAV7PYV3_PLEWA</name>
<protein>
    <submittedName>
        <fullName evidence="1">Uncharacterized protein</fullName>
    </submittedName>
</protein>
<dbReference type="Proteomes" id="UP001066276">
    <property type="component" value="Chromosome 7"/>
</dbReference>
<reference evidence="1" key="1">
    <citation type="journal article" date="2022" name="bioRxiv">
        <title>Sequencing and chromosome-scale assembly of the giantPleurodeles waltlgenome.</title>
        <authorList>
            <person name="Brown T."/>
            <person name="Elewa A."/>
            <person name="Iarovenko S."/>
            <person name="Subramanian E."/>
            <person name="Araus A.J."/>
            <person name="Petzold A."/>
            <person name="Susuki M."/>
            <person name="Suzuki K.-i.T."/>
            <person name="Hayashi T."/>
            <person name="Toyoda A."/>
            <person name="Oliveira C."/>
            <person name="Osipova E."/>
            <person name="Leigh N.D."/>
            <person name="Simon A."/>
            <person name="Yun M.H."/>
        </authorList>
    </citation>
    <scope>NUCLEOTIDE SEQUENCE</scope>
    <source>
        <strain evidence="1">20211129_DDA</strain>
        <tissue evidence="1">Liver</tissue>
    </source>
</reference>
<gene>
    <name evidence="1" type="ORF">NDU88_010713</name>
</gene>
<organism evidence="1 2">
    <name type="scientific">Pleurodeles waltl</name>
    <name type="common">Iberian ribbed newt</name>
    <dbReference type="NCBI Taxonomy" id="8319"/>
    <lineage>
        <taxon>Eukaryota</taxon>
        <taxon>Metazoa</taxon>
        <taxon>Chordata</taxon>
        <taxon>Craniata</taxon>
        <taxon>Vertebrata</taxon>
        <taxon>Euteleostomi</taxon>
        <taxon>Amphibia</taxon>
        <taxon>Batrachia</taxon>
        <taxon>Caudata</taxon>
        <taxon>Salamandroidea</taxon>
        <taxon>Salamandridae</taxon>
        <taxon>Pleurodelinae</taxon>
        <taxon>Pleurodeles</taxon>
    </lineage>
</organism>
<dbReference type="Gene3D" id="3.30.250.20">
    <property type="entry name" value="L1 transposable element, C-terminal domain"/>
    <property type="match status" value="1"/>
</dbReference>
<keyword evidence="2" id="KW-1185">Reference proteome</keyword>
<sequence>MAKKLEDQVQYLTKQQKQMAARLEDQEGRMRTNNIRVEGPGEVPRVDLFLEDLIVNHLCPKQLSNFFSIEQAHGALPPQPRPRALPRTIIARVFKYRGRDAIFQAAGTHGDLTYENNIVRFFPDFTLQVQRQRQSFEEVKKIQRTKYIRYLMLFLARLRVVEKDKPWLFATPAKTWEWVV</sequence>
<proteinExistence type="predicted"/>
<evidence type="ECO:0000313" key="2">
    <source>
        <dbReference type="Proteomes" id="UP001066276"/>
    </source>
</evidence>
<dbReference type="PANTHER" id="PTHR11505">
    <property type="entry name" value="L1 TRANSPOSABLE ELEMENT-RELATED"/>
    <property type="match status" value="1"/>
</dbReference>